<accession>A0A2G1W9X6</accession>
<dbReference type="Pfam" id="PF07621">
    <property type="entry name" value="DUF1582"/>
    <property type="match status" value="1"/>
</dbReference>
<proteinExistence type="predicted"/>
<gene>
    <name evidence="1" type="ORF">CEE69_10650</name>
</gene>
<comment type="caution">
    <text evidence="1">The sequence shown here is derived from an EMBL/GenBank/DDBJ whole genome shotgun (WGS) entry which is preliminary data.</text>
</comment>
<dbReference type="AlphaFoldDB" id="A0A2G1W9X6"/>
<keyword evidence="2" id="KW-1185">Reference proteome</keyword>
<dbReference type="EMBL" id="NIZW01000007">
    <property type="protein sequence ID" value="PHQ35449.1"/>
    <property type="molecule type" value="Genomic_DNA"/>
</dbReference>
<evidence type="ECO:0000313" key="2">
    <source>
        <dbReference type="Proteomes" id="UP000225740"/>
    </source>
</evidence>
<dbReference type="Proteomes" id="UP000225740">
    <property type="component" value="Unassembled WGS sequence"/>
</dbReference>
<protein>
    <submittedName>
        <fullName evidence="1">Uncharacterized protein</fullName>
    </submittedName>
</protein>
<dbReference type="InterPro" id="IPR011476">
    <property type="entry name" value="DUF1582"/>
</dbReference>
<sequence length="198" mass="22594">MASISIVPLTEARRVDTAIPSEQKDAGKSRTTDIGKLIVSYLEVVQFLSAAFRRIYTRRTSPETKFGERSSDAVQAYARVRAEHGKRRALPSPEFSLNARIPTFPNCVREGDFNLASTALQNCTTYLLGSPIACCDWLRSCRRRASVGYRCYQQTSLERFRTGREPRFRAVRGRKHLREITTTFFSALRRHHPSLHVI</sequence>
<organism evidence="1 2">
    <name type="scientific">Rhodopirellula bahusiensis</name>
    <dbReference type="NCBI Taxonomy" id="2014065"/>
    <lineage>
        <taxon>Bacteria</taxon>
        <taxon>Pseudomonadati</taxon>
        <taxon>Planctomycetota</taxon>
        <taxon>Planctomycetia</taxon>
        <taxon>Pirellulales</taxon>
        <taxon>Pirellulaceae</taxon>
        <taxon>Rhodopirellula</taxon>
    </lineage>
</organism>
<reference evidence="1 2" key="1">
    <citation type="submission" date="2017-06" db="EMBL/GenBank/DDBJ databases">
        <title>Description of Rhodopirellula bahusiensis sp. nov.</title>
        <authorList>
            <person name="Kizina J."/>
            <person name="Harder J."/>
        </authorList>
    </citation>
    <scope>NUCLEOTIDE SEQUENCE [LARGE SCALE GENOMIC DNA]</scope>
    <source>
        <strain evidence="1 2">SWK21</strain>
    </source>
</reference>
<name>A0A2G1W9X6_9BACT</name>
<evidence type="ECO:0000313" key="1">
    <source>
        <dbReference type="EMBL" id="PHQ35449.1"/>
    </source>
</evidence>